<sequence length="198" mass="21614">MNVLLTGFEAFLGMESNPTEIIVRQLDGSTVAGNTIIGKVLPVDFTQSAGILLDAIKEHEPDVVLSLGLAAGRNRITPERIAINCMDGEPDNAGNRYDGQKIIEDAPDAYFSTLPIKEFEMELRKQSLPAGISNTAGTYLCNQIMYAARHHIETHQLKIRSGFVHIPAHHGLALNNKKLPSWSVGDLVESVRVMVGIL</sequence>
<evidence type="ECO:0000256" key="7">
    <source>
        <dbReference type="ARBA" id="ARBA00022801"/>
    </source>
</evidence>
<organism evidence="11 12">
    <name type="scientific">Rossellomorea marisflavi</name>
    <dbReference type="NCBI Taxonomy" id="189381"/>
    <lineage>
        <taxon>Bacteria</taxon>
        <taxon>Bacillati</taxon>
        <taxon>Bacillota</taxon>
        <taxon>Bacilli</taxon>
        <taxon>Bacillales</taxon>
        <taxon>Bacillaceae</taxon>
        <taxon>Rossellomorea</taxon>
    </lineage>
</organism>
<dbReference type="RefSeq" id="WP_053429862.1">
    <property type="nucleotide sequence ID" value="NZ_JAUKEF010000005.1"/>
</dbReference>
<evidence type="ECO:0000256" key="3">
    <source>
        <dbReference type="ARBA" id="ARBA00004496"/>
    </source>
</evidence>
<reference evidence="12" key="1">
    <citation type="submission" date="2015-07" db="EMBL/GenBank/DDBJ databases">
        <title>Fjat-14235 jcm11544.</title>
        <authorList>
            <person name="Liu B."/>
            <person name="Wang J."/>
            <person name="Zhu Y."/>
            <person name="Liu G."/>
            <person name="Chen Q."/>
            <person name="Chen Z."/>
            <person name="Lan J."/>
            <person name="Che J."/>
            <person name="Ge C."/>
            <person name="Shi H."/>
            <person name="Pan Z."/>
            <person name="Liu X."/>
        </authorList>
    </citation>
    <scope>NUCLEOTIDE SEQUENCE [LARGE SCALE GENOMIC DNA]</scope>
    <source>
        <strain evidence="12">JCM 11544</strain>
    </source>
</reference>
<evidence type="ECO:0000256" key="5">
    <source>
        <dbReference type="ARBA" id="ARBA00022490"/>
    </source>
</evidence>
<evidence type="ECO:0000256" key="9">
    <source>
        <dbReference type="PROSITE-ProRule" id="PRU10076"/>
    </source>
</evidence>
<accession>A0A0M0G0V8</accession>
<dbReference type="PRINTS" id="PR00706">
    <property type="entry name" value="PYROGLUPTASE"/>
</dbReference>
<dbReference type="PATRIC" id="fig|189381.12.peg.3680"/>
<dbReference type="InterPro" id="IPR016125">
    <property type="entry name" value="Peptidase_C15-like"/>
</dbReference>
<keyword evidence="12" id="KW-1185">Reference proteome</keyword>
<dbReference type="EMBL" id="LGUE01000008">
    <property type="protein sequence ID" value="KON83242.1"/>
    <property type="molecule type" value="Genomic_DNA"/>
</dbReference>
<dbReference type="CDD" id="cd00501">
    <property type="entry name" value="Peptidase_C15"/>
    <property type="match status" value="1"/>
</dbReference>
<evidence type="ECO:0000256" key="8">
    <source>
        <dbReference type="ARBA" id="ARBA00022807"/>
    </source>
</evidence>
<dbReference type="STRING" id="189381.GCA_900166615_00075"/>
<evidence type="ECO:0000313" key="12">
    <source>
        <dbReference type="Proteomes" id="UP000037405"/>
    </source>
</evidence>
<dbReference type="AlphaFoldDB" id="A0A0M0G0V8"/>
<name>A0A0M0G0V8_9BACI</name>
<dbReference type="InterPro" id="IPR033693">
    <property type="entry name" value="PGPEP1_Glu_AS"/>
</dbReference>
<evidence type="ECO:0000256" key="2">
    <source>
        <dbReference type="ARBA" id="ARBA00002280"/>
    </source>
</evidence>
<evidence type="ECO:0000313" key="11">
    <source>
        <dbReference type="EMBL" id="KON83242.1"/>
    </source>
</evidence>
<dbReference type="InterPro" id="IPR000816">
    <property type="entry name" value="Peptidase_C15"/>
</dbReference>
<dbReference type="GO" id="GO:0016920">
    <property type="term" value="F:pyroglutamyl-peptidase activity"/>
    <property type="evidence" value="ECO:0007669"/>
    <property type="project" value="UniProtKB-EC"/>
</dbReference>
<dbReference type="PROSITE" id="PS01334">
    <property type="entry name" value="PYRASE_CYS"/>
    <property type="match status" value="1"/>
</dbReference>
<dbReference type="GO" id="GO:0005829">
    <property type="term" value="C:cytosol"/>
    <property type="evidence" value="ECO:0007669"/>
    <property type="project" value="InterPro"/>
</dbReference>
<protein>
    <recommendedName>
        <fullName evidence="9">Pyroglutamyl-peptidase I</fullName>
        <ecNumber evidence="9">3.4.19.3</ecNumber>
    </recommendedName>
</protein>
<dbReference type="Pfam" id="PF01470">
    <property type="entry name" value="Peptidase_C15"/>
    <property type="match status" value="1"/>
</dbReference>
<dbReference type="GO" id="GO:0006508">
    <property type="term" value="P:proteolysis"/>
    <property type="evidence" value="ECO:0007669"/>
    <property type="project" value="UniProtKB-KW"/>
</dbReference>
<dbReference type="Proteomes" id="UP000037405">
    <property type="component" value="Unassembled WGS sequence"/>
</dbReference>
<comment type="similarity">
    <text evidence="4">Belongs to the peptidase C15 family.</text>
</comment>
<dbReference type="PIRSF" id="PIRSF015592">
    <property type="entry name" value="Prld-crbxl_pptds"/>
    <property type="match status" value="1"/>
</dbReference>
<dbReference type="InterPro" id="IPR033694">
    <property type="entry name" value="PGPEP1_Cys_AS"/>
</dbReference>
<keyword evidence="8" id="KW-0788">Thiol protease</keyword>
<dbReference type="PROSITE" id="PS01333">
    <property type="entry name" value="PYRASE_GLU"/>
    <property type="match status" value="1"/>
</dbReference>
<keyword evidence="7" id="KW-0378">Hydrolase</keyword>
<dbReference type="PANTHER" id="PTHR23402:SF1">
    <property type="entry name" value="PYROGLUTAMYL-PEPTIDASE I"/>
    <property type="match status" value="1"/>
</dbReference>
<dbReference type="Gene3D" id="3.40.630.20">
    <property type="entry name" value="Peptidase C15, pyroglutamyl peptidase I-like"/>
    <property type="match status" value="1"/>
</dbReference>
<dbReference type="OrthoDB" id="9779738at2"/>
<evidence type="ECO:0000256" key="1">
    <source>
        <dbReference type="ARBA" id="ARBA00001770"/>
    </source>
</evidence>
<dbReference type="SUPFAM" id="SSF53182">
    <property type="entry name" value="Pyrrolidone carboxyl peptidase (pyroglutamate aminopeptidase)"/>
    <property type="match status" value="1"/>
</dbReference>
<feature type="active site" evidence="9">
    <location>
        <position position="79"/>
    </location>
</feature>
<comment type="caution">
    <text evidence="11">The sequence shown here is derived from an EMBL/GenBank/DDBJ whole genome shotgun (WGS) entry which is preliminary data.</text>
</comment>
<comment type="function">
    <text evidence="2">Removes 5-oxoproline from various penultimate amino acid residues except L-proline.</text>
</comment>
<dbReference type="NCBIfam" id="NF009676">
    <property type="entry name" value="PRK13197.1"/>
    <property type="match status" value="1"/>
</dbReference>
<evidence type="ECO:0000256" key="4">
    <source>
        <dbReference type="ARBA" id="ARBA00006641"/>
    </source>
</evidence>
<feature type="active site" evidence="10">
    <location>
        <position position="141"/>
    </location>
</feature>
<keyword evidence="6" id="KW-0645">Protease</keyword>
<evidence type="ECO:0000256" key="10">
    <source>
        <dbReference type="PROSITE-ProRule" id="PRU10077"/>
    </source>
</evidence>
<dbReference type="EC" id="3.4.19.3" evidence="9"/>
<gene>
    <name evidence="11" type="ORF">AF331_20700</name>
</gene>
<keyword evidence="5" id="KW-0963">Cytoplasm</keyword>
<evidence type="ECO:0000256" key="6">
    <source>
        <dbReference type="ARBA" id="ARBA00022670"/>
    </source>
</evidence>
<dbReference type="InterPro" id="IPR036440">
    <property type="entry name" value="Peptidase_C15-like_sf"/>
</dbReference>
<proteinExistence type="inferred from homology"/>
<dbReference type="PANTHER" id="PTHR23402">
    <property type="entry name" value="PROTEASE FAMILY C15 PYROGLUTAMYL-PEPTIDASE I-RELATED"/>
    <property type="match status" value="1"/>
</dbReference>
<comment type="subcellular location">
    <subcellularLocation>
        <location evidence="3">Cytoplasm</location>
    </subcellularLocation>
</comment>
<comment type="catalytic activity">
    <reaction evidence="1 9">
        <text>Release of an N-terminal pyroglutamyl group from a polypeptide, the second amino acid generally not being Pro.</text>
        <dbReference type="EC" id="3.4.19.3"/>
    </reaction>
</comment>